<evidence type="ECO:0000256" key="2">
    <source>
        <dbReference type="ARBA" id="ARBA00012150"/>
    </source>
</evidence>
<dbReference type="PANTHER" id="PTHR47268:SF4">
    <property type="entry name" value="ACYLPHOSPHATASE"/>
    <property type="match status" value="1"/>
</dbReference>
<dbReference type="NCBIfam" id="NF011000">
    <property type="entry name" value="PRK14426.1"/>
    <property type="match status" value="1"/>
</dbReference>
<dbReference type="InterPro" id="IPR001792">
    <property type="entry name" value="Acylphosphatase-like_dom"/>
</dbReference>
<dbReference type="SUPFAM" id="SSF54975">
    <property type="entry name" value="Acylphosphatase/BLUF domain-like"/>
    <property type="match status" value="1"/>
</dbReference>
<evidence type="ECO:0000313" key="9">
    <source>
        <dbReference type="Proteomes" id="UP000002770"/>
    </source>
</evidence>
<dbReference type="eggNOG" id="COG1254">
    <property type="taxonomic scope" value="Bacteria"/>
</dbReference>
<sequence>MGKQSCMRCYIWGRVQGVWYRAATKEQAEKLGVTGWARNLPDGRVEVFACGEDKQLEILFCWLKQGPERAQVDECTRENLSWCEYQGFDIF</sequence>
<evidence type="ECO:0000313" key="8">
    <source>
        <dbReference type="EMBL" id="EHL30575.1"/>
    </source>
</evidence>
<dbReference type="Proteomes" id="UP000002770">
    <property type="component" value="Unassembled WGS sequence"/>
</dbReference>
<evidence type="ECO:0000256" key="3">
    <source>
        <dbReference type="ARBA" id="ARBA00015991"/>
    </source>
</evidence>
<dbReference type="AlphaFoldDB" id="G9EQ00"/>
<comment type="similarity">
    <text evidence="1 6">Belongs to the acylphosphatase family.</text>
</comment>
<dbReference type="Gene3D" id="3.30.70.100">
    <property type="match status" value="1"/>
</dbReference>
<keyword evidence="9" id="KW-1185">Reference proteome</keyword>
<dbReference type="PROSITE" id="PS00151">
    <property type="entry name" value="ACYLPHOSPHATASE_2"/>
    <property type="match status" value="1"/>
</dbReference>
<feature type="active site" evidence="5">
    <location>
        <position position="39"/>
    </location>
</feature>
<dbReference type="InterPro" id="IPR017968">
    <property type="entry name" value="Acylphosphatase_CS"/>
</dbReference>
<evidence type="ECO:0000256" key="5">
    <source>
        <dbReference type="PROSITE-ProRule" id="PRU00520"/>
    </source>
</evidence>
<comment type="catalytic activity">
    <reaction evidence="4 5">
        <text>an acyl phosphate + H2O = a carboxylate + phosphate + H(+)</text>
        <dbReference type="Rhea" id="RHEA:14965"/>
        <dbReference type="ChEBI" id="CHEBI:15377"/>
        <dbReference type="ChEBI" id="CHEBI:15378"/>
        <dbReference type="ChEBI" id="CHEBI:29067"/>
        <dbReference type="ChEBI" id="CHEBI:43474"/>
        <dbReference type="ChEBI" id="CHEBI:59918"/>
        <dbReference type="EC" id="3.6.1.7"/>
    </reaction>
</comment>
<evidence type="ECO:0000256" key="4">
    <source>
        <dbReference type="ARBA" id="ARBA00047645"/>
    </source>
</evidence>
<reference evidence="8 9" key="1">
    <citation type="journal article" date="2011" name="BMC Genomics">
        <title>Insight into cross-talk between intra-amoebal pathogens.</title>
        <authorList>
            <person name="Gimenez G."/>
            <person name="Bertelli C."/>
            <person name="Moliner C."/>
            <person name="Robert C."/>
            <person name="Raoult D."/>
            <person name="Fournier P.E."/>
            <person name="Greub G."/>
        </authorList>
    </citation>
    <scope>NUCLEOTIDE SEQUENCE [LARGE SCALE GENOMIC DNA]</scope>
    <source>
        <strain evidence="8 9">LLAP12</strain>
    </source>
</reference>
<accession>G9EQ00</accession>
<feature type="domain" description="Acylphosphatase-like" evidence="7">
    <location>
        <begin position="6"/>
        <end position="91"/>
    </location>
</feature>
<gene>
    <name evidence="8" type="ORF">LDG_7342</name>
</gene>
<organism evidence="8 9">
    <name type="scientific">Legionella drancourtii LLAP12</name>
    <dbReference type="NCBI Taxonomy" id="658187"/>
    <lineage>
        <taxon>Bacteria</taxon>
        <taxon>Pseudomonadati</taxon>
        <taxon>Pseudomonadota</taxon>
        <taxon>Gammaproteobacteria</taxon>
        <taxon>Legionellales</taxon>
        <taxon>Legionellaceae</taxon>
        <taxon>Legionella</taxon>
    </lineage>
</organism>
<feature type="active site" evidence="5">
    <location>
        <position position="21"/>
    </location>
</feature>
<dbReference type="HOGENOM" id="CLU_141932_1_2_6"/>
<proteinExistence type="inferred from homology"/>
<dbReference type="InterPro" id="IPR036046">
    <property type="entry name" value="Acylphosphatase-like_dom_sf"/>
</dbReference>
<dbReference type="EMBL" id="JH413828">
    <property type="protein sequence ID" value="EHL30575.1"/>
    <property type="molecule type" value="Genomic_DNA"/>
</dbReference>
<evidence type="ECO:0000256" key="1">
    <source>
        <dbReference type="ARBA" id="ARBA00005614"/>
    </source>
</evidence>
<dbReference type="PANTHER" id="PTHR47268">
    <property type="entry name" value="ACYLPHOSPHATASE"/>
    <property type="match status" value="1"/>
</dbReference>
<dbReference type="NCBIfam" id="NF011022">
    <property type="entry name" value="PRK14451.1"/>
    <property type="match status" value="1"/>
</dbReference>
<dbReference type="OrthoDB" id="5295388at2"/>
<dbReference type="STRING" id="658187.LDG_7342"/>
<evidence type="ECO:0000259" key="7">
    <source>
        <dbReference type="PROSITE" id="PS51160"/>
    </source>
</evidence>
<keyword evidence="5" id="KW-0378">Hydrolase</keyword>
<dbReference type="EC" id="3.6.1.7" evidence="2 5"/>
<dbReference type="GO" id="GO:0003998">
    <property type="term" value="F:acylphosphatase activity"/>
    <property type="evidence" value="ECO:0007669"/>
    <property type="project" value="UniProtKB-EC"/>
</dbReference>
<name>G9EQ00_9GAMM</name>
<dbReference type="InterPro" id="IPR020456">
    <property type="entry name" value="Acylphosphatase"/>
</dbReference>
<dbReference type="PRINTS" id="PR00112">
    <property type="entry name" value="ACYLPHPHTASE"/>
</dbReference>
<protein>
    <recommendedName>
        <fullName evidence="3 5">acylphosphatase</fullName>
        <ecNumber evidence="2 5">3.6.1.7</ecNumber>
    </recommendedName>
</protein>
<dbReference type="InParanoid" id="G9EQ00"/>
<evidence type="ECO:0000256" key="6">
    <source>
        <dbReference type="RuleBase" id="RU004168"/>
    </source>
</evidence>
<dbReference type="FunCoup" id="G9EQ00">
    <property type="interactions" value="281"/>
</dbReference>
<dbReference type="Pfam" id="PF00708">
    <property type="entry name" value="Acylphosphatase"/>
    <property type="match status" value="1"/>
</dbReference>
<dbReference type="RefSeq" id="WP_006871255.1">
    <property type="nucleotide sequence ID" value="NZ_JH413828.1"/>
</dbReference>
<dbReference type="PROSITE" id="PS51160">
    <property type="entry name" value="ACYLPHOSPHATASE_3"/>
    <property type="match status" value="1"/>
</dbReference>